<comment type="similarity">
    <text evidence="5">Belongs to the SAT4 family.</text>
</comment>
<keyword evidence="9" id="KW-1185">Reference proteome</keyword>
<evidence type="ECO:0000256" key="1">
    <source>
        <dbReference type="ARBA" id="ARBA00004141"/>
    </source>
</evidence>
<evidence type="ECO:0000256" key="4">
    <source>
        <dbReference type="ARBA" id="ARBA00023136"/>
    </source>
</evidence>
<gene>
    <name evidence="8" type="ORF">VNI00_011550</name>
</gene>
<dbReference type="InterPro" id="IPR052337">
    <property type="entry name" value="SAT4-like"/>
</dbReference>
<feature type="transmembrane region" description="Helical" evidence="6">
    <location>
        <begin position="111"/>
        <end position="132"/>
    </location>
</feature>
<evidence type="ECO:0000256" key="5">
    <source>
        <dbReference type="ARBA" id="ARBA00038359"/>
    </source>
</evidence>
<keyword evidence="4 6" id="KW-0472">Membrane</keyword>
<dbReference type="Pfam" id="PF20684">
    <property type="entry name" value="Fung_rhodopsin"/>
    <property type="match status" value="1"/>
</dbReference>
<dbReference type="GO" id="GO:0016020">
    <property type="term" value="C:membrane"/>
    <property type="evidence" value="ECO:0007669"/>
    <property type="project" value="UniProtKB-SubCell"/>
</dbReference>
<feature type="transmembrane region" description="Helical" evidence="6">
    <location>
        <begin position="190"/>
        <end position="210"/>
    </location>
</feature>
<feature type="transmembrane region" description="Helical" evidence="6">
    <location>
        <begin position="84"/>
        <end position="104"/>
    </location>
</feature>
<proteinExistence type="inferred from homology"/>
<evidence type="ECO:0000256" key="3">
    <source>
        <dbReference type="ARBA" id="ARBA00022989"/>
    </source>
</evidence>
<evidence type="ECO:0000259" key="7">
    <source>
        <dbReference type="Pfam" id="PF20684"/>
    </source>
</evidence>
<evidence type="ECO:0000256" key="2">
    <source>
        <dbReference type="ARBA" id="ARBA00022692"/>
    </source>
</evidence>
<feature type="transmembrane region" description="Helical" evidence="6">
    <location>
        <begin position="43"/>
        <end position="64"/>
    </location>
</feature>
<organism evidence="8 9">
    <name type="scientific">Paramarasmius palmivorus</name>
    <dbReference type="NCBI Taxonomy" id="297713"/>
    <lineage>
        <taxon>Eukaryota</taxon>
        <taxon>Fungi</taxon>
        <taxon>Dikarya</taxon>
        <taxon>Basidiomycota</taxon>
        <taxon>Agaricomycotina</taxon>
        <taxon>Agaricomycetes</taxon>
        <taxon>Agaricomycetidae</taxon>
        <taxon>Agaricales</taxon>
        <taxon>Marasmiineae</taxon>
        <taxon>Marasmiaceae</taxon>
        <taxon>Paramarasmius</taxon>
    </lineage>
</organism>
<evidence type="ECO:0000313" key="9">
    <source>
        <dbReference type="Proteomes" id="UP001383192"/>
    </source>
</evidence>
<dbReference type="Proteomes" id="UP001383192">
    <property type="component" value="Unassembled WGS sequence"/>
</dbReference>
<keyword evidence="3 6" id="KW-1133">Transmembrane helix</keyword>
<keyword evidence="2 6" id="KW-0812">Transmembrane</keyword>
<comment type="subcellular location">
    <subcellularLocation>
        <location evidence="1">Membrane</location>
        <topology evidence="1">Multi-pass membrane protein</topology>
    </subcellularLocation>
</comment>
<name>A0AAW0CCD8_9AGAR</name>
<reference evidence="8 9" key="1">
    <citation type="submission" date="2024-01" db="EMBL/GenBank/DDBJ databases">
        <title>A draft genome for a cacao thread blight-causing isolate of Paramarasmius palmivorus.</title>
        <authorList>
            <person name="Baruah I.K."/>
            <person name="Bukari Y."/>
            <person name="Amoako-Attah I."/>
            <person name="Meinhardt L.W."/>
            <person name="Bailey B.A."/>
            <person name="Cohen S.P."/>
        </authorList>
    </citation>
    <scope>NUCLEOTIDE SEQUENCE [LARGE SCALE GENOMIC DNA]</scope>
    <source>
        <strain evidence="8 9">GH-12</strain>
    </source>
</reference>
<sequence>MLPEPTLPQLRAAAIAGATIAILATSFRLYLRIRRRNLWWDDAWAFMSMLAIIVMLTGMMIFTSPPDAHPYGTKIAGYYMFDNGFYGVIWCARVSIFCTIIRMAYGRLRVFLKWCVASVLFTWAILFAQVFWTCEAETTWKSEPTPQCQLGRDVAIAQLITDCLVDLLLIICPIMLLSNMKNRKSLKIRLIAIFSSTIATTIFSIVHSYMILEGLGKMEFMFAVIEDVVSLLVVNLTVIASWFFKLSEEGEESSGPSAHMNTFLKGRLSGRGSRSTGTRDATHTIGLTTLADHRIEVTTTVDTQRVLDKADGTVTILPPMSDSENRSVEKFAY</sequence>
<dbReference type="PANTHER" id="PTHR33048:SF47">
    <property type="entry name" value="INTEGRAL MEMBRANE PROTEIN-RELATED"/>
    <property type="match status" value="1"/>
</dbReference>
<protein>
    <recommendedName>
        <fullName evidence="7">Rhodopsin domain-containing protein</fullName>
    </recommendedName>
</protein>
<comment type="caution">
    <text evidence="8">The sequence shown here is derived from an EMBL/GenBank/DDBJ whole genome shotgun (WGS) entry which is preliminary data.</text>
</comment>
<evidence type="ECO:0000256" key="6">
    <source>
        <dbReference type="SAM" id="Phobius"/>
    </source>
</evidence>
<accession>A0AAW0CCD8</accession>
<dbReference type="EMBL" id="JAYKXP010000050">
    <property type="protein sequence ID" value="KAK7036617.1"/>
    <property type="molecule type" value="Genomic_DNA"/>
</dbReference>
<dbReference type="AlphaFoldDB" id="A0AAW0CCD8"/>
<feature type="transmembrane region" description="Helical" evidence="6">
    <location>
        <begin position="155"/>
        <end position="178"/>
    </location>
</feature>
<dbReference type="InterPro" id="IPR049326">
    <property type="entry name" value="Rhodopsin_dom_fungi"/>
</dbReference>
<evidence type="ECO:0000313" key="8">
    <source>
        <dbReference type="EMBL" id="KAK7036617.1"/>
    </source>
</evidence>
<feature type="transmembrane region" description="Helical" evidence="6">
    <location>
        <begin position="222"/>
        <end position="244"/>
    </location>
</feature>
<feature type="transmembrane region" description="Helical" evidence="6">
    <location>
        <begin position="12"/>
        <end position="31"/>
    </location>
</feature>
<dbReference type="PANTHER" id="PTHR33048">
    <property type="entry name" value="PTH11-LIKE INTEGRAL MEMBRANE PROTEIN (AFU_ORTHOLOGUE AFUA_5G11245)"/>
    <property type="match status" value="1"/>
</dbReference>
<feature type="domain" description="Rhodopsin" evidence="7">
    <location>
        <begin position="28"/>
        <end position="216"/>
    </location>
</feature>